<name>A0A9X0AMP2_9HELO</name>
<keyword evidence="3" id="KW-1185">Reference proteome</keyword>
<protein>
    <submittedName>
        <fullName evidence="2">Uncharacterized protein</fullName>
    </submittedName>
</protein>
<dbReference type="OrthoDB" id="10629552at2759"/>
<feature type="compositionally biased region" description="Low complexity" evidence="1">
    <location>
        <begin position="22"/>
        <end position="41"/>
    </location>
</feature>
<accession>A0A9X0AMP2</accession>
<evidence type="ECO:0000256" key="1">
    <source>
        <dbReference type="SAM" id="MobiDB-lite"/>
    </source>
</evidence>
<reference evidence="2" key="1">
    <citation type="submission" date="2022-11" db="EMBL/GenBank/DDBJ databases">
        <title>Genome Resource of Sclerotinia nivalis Strain SnTB1, a Plant Pathogen Isolated from American Ginseng.</title>
        <authorList>
            <person name="Fan S."/>
        </authorList>
    </citation>
    <scope>NUCLEOTIDE SEQUENCE</scope>
    <source>
        <strain evidence="2">SnTB1</strain>
    </source>
</reference>
<feature type="compositionally biased region" description="Polar residues" evidence="1">
    <location>
        <begin position="42"/>
        <end position="74"/>
    </location>
</feature>
<sequence>MAPSFLKDLKRRSKPGAKTTDSSTGESSGSNASNGSGLRSNTFTSSKSQISLNSSYGATTPPTMPNSQSSSNLNGMGVTRPTVSTTGSNRHSVSGMSGLGSPSSKSALPVSPYSPRILSITDNTWVSFPASAAGLGGANKL</sequence>
<feature type="region of interest" description="Disordered" evidence="1">
    <location>
        <begin position="1"/>
        <end position="112"/>
    </location>
</feature>
<proteinExistence type="predicted"/>
<comment type="caution">
    <text evidence="2">The sequence shown here is derived from an EMBL/GenBank/DDBJ whole genome shotgun (WGS) entry which is preliminary data.</text>
</comment>
<dbReference type="Proteomes" id="UP001152300">
    <property type="component" value="Unassembled WGS sequence"/>
</dbReference>
<evidence type="ECO:0000313" key="3">
    <source>
        <dbReference type="Proteomes" id="UP001152300"/>
    </source>
</evidence>
<gene>
    <name evidence="2" type="ORF">OCU04_007667</name>
</gene>
<dbReference type="EMBL" id="JAPEIS010000008">
    <property type="protein sequence ID" value="KAJ8063808.1"/>
    <property type="molecule type" value="Genomic_DNA"/>
</dbReference>
<dbReference type="AlphaFoldDB" id="A0A9X0AMP2"/>
<organism evidence="2 3">
    <name type="scientific">Sclerotinia nivalis</name>
    <dbReference type="NCBI Taxonomy" id="352851"/>
    <lineage>
        <taxon>Eukaryota</taxon>
        <taxon>Fungi</taxon>
        <taxon>Dikarya</taxon>
        <taxon>Ascomycota</taxon>
        <taxon>Pezizomycotina</taxon>
        <taxon>Leotiomycetes</taxon>
        <taxon>Helotiales</taxon>
        <taxon>Sclerotiniaceae</taxon>
        <taxon>Sclerotinia</taxon>
    </lineage>
</organism>
<feature type="compositionally biased region" description="Polar residues" evidence="1">
    <location>
        <begin position="81"/>
        <end position="106"/>
    </location>
</feature>
<evidence type="ECO:0000313" key="2">
    <source>
        <dbReference type="EMBL" id="KAJ8063808.1"/>
    </source>
</evidence>